<reference evidence="1 2" key="1">
    <citation type="submission" date="2020-08" db="EMBL/GenBank/DDBJ databases">
        <title>Bridging the membrane lipid divide: bacteria of the FCB group superphylum have the potential to synthesize archaeal ether lipids.</title>
        <authorList>
            <person name="Villanueva L."/>
            <person name="Von Meijenfeldt F.A.B."/>
            <person name="Westbye A.B."/>
            <person name="Yadav S."/>
            <person name="Hopmans E.C."/>
            <person name="Dutilh B.E."/>
            <person name="Sinninghe Damste J.S."/>
        </authorList>
    </citation>
    <scope>NUCLEOTIDE SEQUENCE [LARGE SCALE GENOMIC DNA]</scope>
    <source>
        <strain evidence="1">NIOZ-UU82</strain>
    </source>
</reference>
<proteinExistence type="predicted"/>
<evidence type="ECO:0000313" key="2">
    <source>
        <dbReference type="Proteomes" id="UP000603545"/>
    </source>
</evidence>
<organism evidence="1 2">
    <name type="scientific">Candidatus Desulfaltia bathyphila</name>
    <dbReference type="NCBI Taxonomy" id="2841697"/>
    <lineage>
        <taxon>Bacteria</taxon>
        <taxon>Pseudomonadati</taxon>
        <taxon>Thermodesulfobacteriota</taxon>
        <taxon>Desulfobacteria</taxon>
        <taxon>Desulfobacterales</taxon>
        <taxon>Desulfobacterales incertae sedis</taxon>
        <taxon>Candidatus Desulfaltia</taxon>
    </lineage>
</organism>
<dbReference type="EMBL" id="JACNLL010000063">
    <property type="protein sequence ID" value="MBC8199736.1"/>
    <property type="molecule type" value="Genomic_DNA"/>
</dbReference>
<evidence type="ECO:0008006" key="3">
    <source>
        <dbReference type="Google" id="ProtNLM"/>
    </source>
</evidence>
<comment type="caution">
    <text evidence="1">The sequence shown here is derived from an EMBL/GenBank/DDBJ whole genome shotgun (WGS) entry which is preliminary data.</text>
</comment>
<dbReference type="Proteomes" id="UP000603545">
    <property type="component" value="Unassembled WGS sequence"/>
</dbReference>
<dbReference type="AlphaFoldDB" id="A0A8J6N8H2"/>
<accession>A0A8J6N8H2</accession>
<protein>
    <recommendedName>
        <fullName evidence="3">Lipoprotein</fullName>
    </recommendedName>
</protein>
<dbReference type="PROSITE" id="PS51257">
    <property type="entry name" value="PROKAR_LIPOPROTEIN"/>
    <property type="match status" value="1"/>
</dbReference>
<evidence type="ECO:0000313" key="1">
    <source>
        <dbReference type="EMBL" id="MBC8199736.1"/>
    </source>
</evidence>
<name>A0A8J6N8H2_9BACT</name>
<sequence>MVRKKMSKLIIFIFIVFLIMGCSIKNIIVEDITLRENQQYTPIMDRDSQERLLSKIFDLLKRNENMDIELFKSDPKNRTPKKKG</sequence>
<gene>
    <name evidence="1" type="ORF">H8E80_06795</name>
</gene>